<dbReference type="PANTHER" id="PTHR45008">
    <property type="entry name" value="PTS SYSTEM GLUCOSE-SPECIFIC EIIA COMPONENT"/>
    <property type="match status" value="1"/>
</dbReference>
<evidence type="ECO:0000256" key="7">
    <source>
        <dbReference type="ARBA" id="ARBA00039163"/>
    </source>
</evidence>
<dbReference type="SUPFAM" id="SSF51261">
    <property type="entry name" value="Duplicated hybrid motif"/>
    <property type="match status" value="1"/>
</dbReference>
<evidence type="ECO:0000256" key="5">
    <source>
        <dbReference type="ARBA" id="ARBA00022683"/>
    </source>
</evidence>
<accession>Q65SP5</accession>
<proteinExistence type="predicted"/>
<feature type="domain" description="PTS EIIA type-1" evidence="11">
    <location>
        <begin position="22"/>
        <end position="125"/>
    </location>
</feature>
<evidence type="ECO:0000256" key="9">
    <source>
        <dbReference type="ARBA" id="ARBA00042526"/>
    </source>
</evidence>
<dbReference type="HOGENOM" id="CLU_012312_5_4_6"/>
<dbReference type="NCBIfam" id="TIGR00830">
    <property type="entry name" value="PTBA"/>
    <property type="match status" value="1"/>
</dbReference>
<evidence type="ECO:0000313" key="12">
    <source>
        <dbReference type="EMBL" id="AAU38015.1"/>
    </source>
</evidence>
<dbReference type="eggNOG" id="COG2190">
    <property type="taxonomic scope" value="Bacteria"/>
</dbReference>
<dbReference type="Pfam" id="PF00358">
    <property type="entry name" value="PTS_EIIA_1"/>
    <property type="match status" value="1"/>
</dbReference>
<evidence type="ECO:0000313" key="13">
    <source>
        <dbReference type="Proteomes" id="UP000000607"/>
    </source>
</evidence>
<organism evidence="12 13">
    <name type="scientific">Mannheimia succiniciproducens (strain KCTC 0769BP / MBEL55E)</name>
    <dbReference type="NCBI Taxonomy" id="221988"/>
    <lineage>
        <taxon>Bacteria</taxon>
        <taxon>Pseudomonadati</taxon>
        <taxon>Pseudomonadota</taxon>
        <taxon>Gammaproteobacteria</taxon>
        <taxon>Pasteurellales</taxon>
        <taxon>Pasteurellaceae</taxon>
        <taxon>Basfia</taxon>
    </lineage>
</organism>
<keyword evidence="5" id="KW-0598">Phosphotransferase system</keyword>
<comment type="subcellular location">
    <subcellularLocation>
        <location evidence="1">Cytoplasm</location>
    </subcellularLocation>
</comment>
<dbReference type="EMBL" id="AE016827">
    <property type="protein sequence ID" value="AAU38015.1"/>
    <property type="molecule type" value="Genomic_DNA"/>
</dbReference>
<dbReference type="KEGG" id="msu:MS1408"/>
<keyword evidence="4" id="KW-0808">Transferase</keyword>
<evidence type="ECO:0000256" key="1">
    <source>
        <dbReference type="ARBA" id="ARBA00004496"/>
    </source>
</evidence>
<dbReference type="GO" id="GO:0005737">
    <property type="term" value="C:cytoplasm"/>
    <property type="evidence" value="ECO:0007669"/>
    <property type="project" value="UniProtKB-SubCell"/>
</dbReference>
<evidence type="ECO:0000256" key="2">
    <source>
        <dbReference type="ARBA" id="ARBA00022448"/>
    </source>
</evidence>
<dbReference type="InterPro" id="IPR011055">
    <property type="entry name" value="Dup_hybrid_motif"/>
</dbReference>
<dbReference type="RefSeq" id="WP_011200582.1">
    <property type="nucleotide sequence ID" value="NC_006300.1"/>
</dbReference>
<dbReference type="InterPro" id="IPR001127">
    <property type="entry name" value="PTS_EIIA_1_perm"/>
</dbReference>
<dbReference type="GO" id="GO:0016301">
    <property type="term" value="F:kinase activity"/>
    <property type="evidence" value="ECO:0007669"/>
    <property type="project" value="UniProtKB-KW"/>
</dbReference>
<dbReference type="GO" id="GO:0009401">
    <property type="term" value="P:phosphoenolpyruvate-dependent sugar phosphotransferase system"/>
    <property type="evidence" value="ECO:0007669"/>
    <property type="project" value="UniProtKB-KW"/>
</dbReference>
<keyword evidence="2" id="KW-0813">Transport</keyword>
<evidence type="ECO:0000256" key="10">
    <source>
        <dbReference type="ARBA" id="ARBA00042873"/>
    </source>
</evidence>
<protein>
    <recommendedName>
        <fullName evidence="7">PTS system glucose-specific EIIA component</fullName>
    </recommendedName>
    <alternativeName>
        <fullName evidence="10">EIIA-Glc</fullName>
    </alternativeName>
    <alternativeName>
        <fullName evidence="9">EIII-Glc</fullName>
    </alternativeName>
    <alternativeName>
        <fullName evidence="8">Glucose-specific phosphotransferase enzyme IIA component</fullName>
    </alternativeName>
</protein>
<keyword evidence="6" id="KW-0418">Kinase</keyword>
<dbReference type="STRING" id="221988.MS1408"/>
<dbReference type="Gene3D" id="2.70.70.10">
    <property type="entry name" value="Glucose Permease (Domain IIA)"/>
    <property type="match status" value="1"/>
</dbReference>
<dbReference type="OrthoDB" id="92465at2"/>
<evidence type="ECO:0000256" key="8">
    <source>
        <dbReference type="ARBA" id="ARBA00042296"/>
    </source>
</evidence>
<reference evidence="12 13" key="1">
    <citation type="journal article" date="2004" name="Nat. Biotechnol.">
        <title>The genome sequence of the capnophilic rumen bacterium Mannheimia succiniciproducens.</title>
        <authorList>
            <person name="Hong S.H."/>
            <person name="Kim J.S."/>
            <person name="Lee S.Y."/>
            <person name="In Y.H."/>
            <person name="Choi S.S."/>
            <person name="Rih J.-K."/>
            <person name="Kim C.H."/>
            <person name="Jeong H."/>
            <person name="Hur C.G."/>
            <person name="Kim J.J."/>
        </authorList>
    </citation>
    <scope>NUCLEOTIDE SEQUENCE [LARGE SCALE GENOMIC DNA]</scope>
    <source>
        <strain evidence="13">KCTC 0769BP / MBEL55E</strain>
    </source>
</reference>
<dbReference type="PROSITE" id="PS51093">
    <property type="entry name" value="PTS_EIIA_TYPE_1"/>
    <property type="match status" value="1"/>
</dbReference>
<gene>
    <name evidence="12" type="primary">nagE</name>
    <name evidence="12" type="ordered locus">MS1408</name>
</gene>
<keyword evidence="13" id="KW-1185">Reference proteome</keyword>
<evidence type="ECO:0000256" key="6">
    <source>
        <dbReference type="ARBA" id="ARBA00022777"/>
    </source>
</evidence>
<name>Q65SP5_MANSM</name>
<evidence type="ECO:0000256" key="3">
    <source>
        <dbReference type="ARBA" id="ARBA00022597"/>
    </source>
</evidence>
<dbReference type="InterPro" id="IPR050890">
    <property type="entry name" value="PTS_EIIA_component"/>
</dbReference>
<dbReference type="AlphaFoldDB" id="Q65SP5"/>
<dbReference type="PANTHER" id="PTHR45008:SF1">
    <property type="entry name" value="PTS SYSTEM GLUCOSE-SPECIFIC EIIA COMPONENT"/>
    <property type="match status" value="1"/>
</dbReference>
<keyword evidence="3" id="KW-0762">Sugar transport</keyword>
<dbReference type="Proteomes" id="UP000000607">
    <property type="component" value="Chromosome"/>
</dbReference>
<sequence>MSDKNFIMPMSGELLSLEQVPDSNFSQKLLGDGFAVRLSGEVVVSPFSGVVIAAFPTGHAFIIRREDGLEVLIHIGLNSAGKADAFRMQINKYDEVKQGDVLVYVDTNKLSDQQEDLISPIVFANPDIKISLHKLNQAVMVGDDSAVTLD</sequence>
<evidence type="ECO:0000259" key="11">
    <source>
        <dbReference type="PROSITE" id="PS51093"/>
    </source>
</evidence>
<evidence type="ECO:0000256" key="4">
    <source>
        <dbReference type="ARBA" id="ARBA00022679"/>
    </source>
</evidence>